<dbReference type="GO" id="GO:0010181">
    <property type="term" value="F:FMN binding"/>
    <property type="evidence" value="ECO:0007669"/>
    <property type="project" value="UniProtKB-UniRule"/>
</dbReference>
<dbReference type="AlphaFoldDB" id="A0A916RAL5"/>
<evidence type="ECO:0000256" key="11">
    <source>
        <dbReference type="ARBA" id="ARBA00023053"/>
    </source>
</evidence>
<evidence type="ECO:0000256" key="10">
    <source>
        <dbReference type="ARBA" id="ARBA00023027"/>
    </source>
</evidence>
<organism evidence="19 20">
    <name type="scientific">Pelagibacterium lentulum</name>
    <dbReference type="NCBI Taxonomy" id="2029865"/>
    <lineage>
        <taxon>Bacteria</taxon>
        <taxon>Pseudomonadati</taxon>
        <taxon>Pseudomonadota</taxon>
        <taxon>Alphaproteobacteria</taxon>
        <taxon>Hyphomicrobiales</taxon>
        <taxon>Devosiaceae</taxon>
        <taxon>Pelagibacterium</taxon>
    </lineage>
</organism>
<dbReference type="HAMAP" id="MF_00427">
    <property type="entry name" value="NqrC"/>
    <property type="match status" value="1"/>
</dbReference>
<evidence type="ECO:0000256" key="5">
    <source>
        <dbReference type="ARBA" id="ARBA00022630"/>
    </source>
</evidence>
<keyword evidence="4 16" id="KW-0597">Phosphoprotein</keyword>
<feature type="modified residue" description="FMN phosphoryl threonine" evidence="16">
    <location>
        <position position="237"/>
    </location>
</feature>
<keyword evidence="7 16" id="KW-0812">Transmembrane</keyword>
<dbReference type="GO" id="GO:0006814">
    <property type="term" value="P:sodium ion transport"/>
    <property type="evidence" value="ECO:0007669"/>
    <property type="project" value="UniProtKB-UniRule"/>
</dbReference>
<evidence type="ECO:0000256" key="9">
    <source>
        <dbReference type="ARBA" id="ARBA00022989"/>
    </source>
</evidence>
<comment type="subunit">
    <text evidence="16 17">Composed of six subunits; NqrA, NqrB, NqrC, NqrD, NqrE and NqrF.</text>
</comment>
<keyword evidence="1 16" id="KW-0813">Transport</keyword>
<evidence type="ECO:0000256" key="17">
    <source>
        <dbReference type="PIRNR" id="PIRNR009437"/>
    </source>
</evidence>
<dbReference type="InterPro" id="IPR010204">
    <property type="entry name" value="NqrC"/>
</dbReference>
<evidence type="ECO:0000313" key="20">
    <source>
        <dbReference type="Proteomes" id="UP000596977"/>
    </source>
</evidence>
<keyword evidence="10 16" id="KW-0520">NAD</keyword>
<dbReference type="EMBL" id="BMKB01000002">
    <property type="protein sequence ID" value="GGA46017.1"/>
    <property type="molecule type" value="Genomic_DNA"/>
</dbReference>
<keyword evidence="6 16" id="KW-0288">FMN</keyword>
<evidence type="ECO:0000256" key="16">
    <source>
        <dbReference type="HAMAP-Rule" id="MF_00427"/>
    </source>
</evidence>
<evidence type="ECO:0000256" key="6">
    <source>
        <dbReference type="ARBA" id="ARBA00022643"/>
    </source>
</evidence>
<keyword evidence="8 16" id="KW-1278">Translocase</keyword>
<evidence type="ECO:0000256" key="15">
    <source>
        <dbReference type="ARBA" id="ARBA00023201"/>
    </source>
</evidence>
<dbReference type="Pfam" id="PF04205">
    <property type="entry name" value="FMN_bind"/>
    <property type="match status" value="1"/>
</dbReference>
<keyword evidence="20" id="KW-1185">Reference proteome</keyword>
<keyword evidence="13 16" id="KW-0830">Ubiquinone</keyword>
<comment type="function">
    <text evidence="16">NQR complex catalyzes the reduction of ubiquinone-1 to ubiquinol by two successive reactions, coupled with the transport of Na(+) ions from the cytoplasm to the periplasm. NqrA to NqrE are probably involved in the second step, the conversion of ubisemiquinone to ubiquinol.</text>
</comment>
<evidence type="ECO:0000256" key="1">
    <source>
        <dbReference type="ARBA" id="ARBA00022448"/>
    </source>
</evidence>
<evidence type="ECO:0000256" key="2">
    <source>
        <dbReference type="ARBA" id="ARBA00022475"/>
    </source>
</evidence>
<keyword evidence="15 16" id="KW-0739">Sodium transport</keyword>
<keyword evidence="5 16" id="KW-0285">Flavoprotein</keyword>
<name>A0A916RAL5_9HYPH</name>
<comment type="subcellular location">
    <subcellularLocation>
        <location evidence="16">Cell membrane</location>
        <topology evidence="16">Single-pass membrane protein</topology>
    </subcellularLocation>
</comment>
<comment type="cofactor">
    <cofactor evidence="16 17">
        <name>FMN</name>
        <dbReference type="ChEBI" id="CHEBI:58210"/>
    </cofactor>
</comment>
<dbReference type="GO" id="GO:0005886">
    <property type="term" value="C:plasma membrane"/>
    <property type="evidence" value="ECO:0007669"/>
    <property type="project" value="UniProtKB-SubCell"/>
</dbReference>
<feature type="domain" description="FMN-binding" evidence="18">
    <location>
        <begin position="158"/>
        <end position="254"/>
    </location>
</feature>
<evidence type="ECO:0000256" key="7">
    <source>
        <dbReference type="ARBA" id="ARBA00022692"/>
    </source>
</evidence>
<accession>A0A916RAL5</accession>
<gene>
    <name evidence="16 19" type="primary">nqrC</name>
    <name evidence="19" type="ORF">GCM10011499_14700</name>
</gene>
<dbReference type="PANTHER" id="PTHR37838:SF1">
    <property type="entry name" value="NA(+)-TRANSLOCATING NADH-QUINONE REDUCTASE SUBUNIT C"/>
    <property type="match status" value="1"/>
</dbReference>
<dbReference type="EC" id="7.2.1.1" evidence="16 17"/>
<dbReference type="RefSeq" id="WP_127074020.1">
    <property type="nucleotide sequence ID" value="NZ_BMKB01000002.1"/>
</dbReference>
<keyword evidence="3" id="KW-0997">Cell inner membrane</keyword>
<dbReference type="PANTHER" id="PTHR37838">
    <property type="entry name" value="NA(+)-TRANSLOCATING NADH-QUINONE REDUCTASE SUBUNIT C"/>
    <property type="match status" value="1"/>
</dbReference>
<evidence type="ECO:0000313" key="19">
    <source>
        <dbReference type="EMBL" id="GGA46017.1"/>
    </source>
</evidence>
<evidence type="ECO:0000256" key="4">
    <source>
        <dbReference type="ARBA" id="ARBA00022553"/>
    </source>
</evidence>
<dbReference type="NCBIfam" id="TIGR01938">
    <property type="entry name" value="nqrC"/>
    <property type="match status" value="1"/>
</dbReference>
<evidence type="ECO:0000256" key="8">
    <source>
        <dbReference type="ARBA" id="ARBA00022967"/>
    </source>
</evidence>
<evidence type="ECO:0000256" key="14">
    <source>
        <dbReference type="ARBA" id="ARBA00023136"/>
    </source>
</evidence>
<dbReference type="PIRSF" id="PIRSF009437">
    <property type="entry name" value="NQR-1_subunit_C"/>
    <property type="match status" value="1"/>
</dbReference>
<evidence type="ECO:0000256" key="3">
    <source>
        <dbReference type="ARBA" id="ARBA00022519"/>
    </source>
</evidence>
<keyword evidence="14 16" id="KW-0472">Membrane</keyword>
<dbReference type="OrthoDB" id="9786835at2"/>
<keyword evidence="2 16" id="KW-1003">Cell membrane</keyword>
<dbReference type="SMART" id="SM00900">
    <property type="entry name" value="FMN_bind"/>
    <property type="match status" value="1"/>
</dbReference>
<evidence type="ECO:0000256" key="12">
    <source>
        <dbReference type="ARBA" id="ARBA00023065"/>
    </source>
</evidence>
<evidence type="ECO:0000256" key="13">
    <source>
        <dbReference type="ARBA" id="ARBA00023075"/>
    </source>
</evidence>
<feature type="transmembrane region" description="Helical" evidence="16">
    <location>
        <begin position="25"/>
        <end position="46"/>
    </location>
</feature>
<reference evidence="19 20" key="1">
    <citation type="journal article" date="2014" name="Int. J. Syst. Evol. Microbiol.">
        <title>Complete genome sequence of Corynebacterium casei LMG S-19264T (=DSM 44701T), isolated from a smear-ripened cheese.</title>
        <authorList>
            <consortium name="US DOE Joint Genome Institute (JGI-PGF)"/>
            <person name="Walter F."/>
            <person name="Albersmeier A."/>
            <person name="Kalinowski J."/>
            <person name="Ruckert C."/>
        </authorList>
    </citation>
    <scope>NUCLEOTIDE SEQUENCE [LARGE SCALE GENOMIC DNA]</scope>
    <source>
        <strain evidence="19 20">CGMCC 1.15896</strain>
    </source>
</reference>
<comment type="similarity">
    <text evidence="16 17">Belongs to the NqrC family.</text>
</comment>
<dbReference type="GO" id="GO:0016655">
    <property type="term" value="F:oxidoreductase activity, acting on NAD(P)H, quinone or similar compound as acceptor"/>
    <property type="evidence" value="ECO:0007669"/>
    <property type="project" value="UniProtKB-UniRule"/>
</dbReference>
<dbReference type="Proteomes" id="UP000596977">
    <property type="component" value="Unassembled WGS sequence"/>
</dbReference>
<proteinExistence type="inferred from homology"/>
<evidence type="ECO:0000259" key="18">
    <source>
        <dbReference type="SMART" id="SM00900"/>
    </source>
</evidence>
<keyword evidence="9 16" id="KW-1133">Transmembrane helix</keyword>
<dbReference type="InterPro" id="IPR007329">
    <property type="entry name" value="FMN-bd"/>
</dbReference>
<comment type="caution">
    <text evidence="16">Lacks conserved residue(s) required for the propagation of feature annotation.</text>
</comment>
<keyword evidence="11 16" id="KW-0915">Sodium</keyword>
<comment type="caution">
    <text evidence="19">The sequence shown here is derived from an EMBL/GenBank/DDBJ whole genome shotgun (WGS) entry which is preliminary data.</text>
</comment>
<sequence length="268" mass="28285">MVDLNPLSLWRGLLALPNESRTKTIAVAFIVSAVCALAVSSAAVYLGPIQQANRVAEMEARMEAMLASMPEMAALIEASGGDSLETMVVDLRTGLVAQDIDPDSFDADAVRTDPANTTVLTAEQDIAGIGRRPDLVSIHVLREDGELRLVILPISGSGYQSTIRANLALEGDLNTVAALSITAQGETPGLGARIEEAAWQALWPGRQLADAEGNIRLEVVRGRATNSFEVDGITGATRTGRGVSDAVRFWLGPDGFAPVLGNLRAGRL</sequence>
<keyword evidence="12 16" id="KW-0406">Ion transport</keyword>
<protein>
    <recommendedName>
        <fullName evidence="16 17">Na(+)-translocating NADH-quinone reductase subunit C</fullName>
        <shortName evidence="16 17">Na(+)-NQR subunit C</shortName>
        <shortName evidence="16 17">Na(+)-translocating NQR subunit C</shortName>
        <ecNumber evidence="16 17">7.2.1.1</ecNumber>
    </recommendedName>
    <alternativeName>
        <fullName evidence="16 17">NQR complex subunit C</fullName>
    </alternativeName>
    <alternativeName>
        <fullName evidence="16 17">NQR-1 subunit C</fullName>
    </alternativeName>
</protein>
<comment type="catalytic activity">
    <reaction evidence="16 17">
        <text>a ubiquinone + n Na(+)(in) + NADH + H(+) = a ubiquinol + n Na(+)(out) + NAD(+)</text>
        <dbReference type="Rhea" id="RHEA:47748"/>
        <dbReference type="Rhea" id="RHEA-COMP:9565"/>
        <dbReference type="Rhea" id="RHEA-COMP:9566"/>
        <dbReference type="ChEBI" id="CHEBI:15378"/>
        <dbReference type="ChEBI" id="CHEBI:16389"/>
        <dbReference type="ChEBI" id="CHEBI:17976"/>
        <dbReference type="ChEBI" id="CHEBI:29101"/>
        <dbReference type="ChEBI" id="CHEBI:57540"/>
        <dbReference type="ChEBI" id="CHEBI:57945"/>
        <dbReference type="EC" id="7.2.1.1"/>
    </reaction>
</comment>